<feature type="compositionally biased region" description="Basic residues" evidence="1">
    <location>
        <begin position="80"/>
        <end position="91"/>
    </location>
</feature>
<dbReference type="Proteomes" id="UP000284403">
    <property type="component" value="Unassembled WGS sequence"/>
</dbReference>
<dbReference type="GeneID" id="40321303"/>
<name>A0A422NKI0_9TRYP</name>
<comment type="caution">
    <text evidence="2">The sequence shown here is derived from an EMBL/GenBank/DDBJ whole genome shotgun (WGS) entry which is preliminary data.</text>
</comment>
<keyword evidence="3" id="KW-1185">Reference proteome</keyword>
<evidence type="ECO:0000313" key="3">
    <source>
        <dbReference type="Proteomes" id="UP000284403"/>
    </source>
</evidence>
<dbReference type="RefSeq" id="XP_029225358.1">
    <property type="nucleotide sequence ID" value="XM_029374551.1"/>
</dbReference>
<accession>A0A422NKI0</accession>
<gene>
    <name evidence="2" type="ORF">Tco025E_07692</name>
</gene>
<reference evidence="2 3" key="1">
    <citation type="journal article" date="2018" name="BMC Genomics">
        <title>Genomic comparison of Trypanosoma conorhini and Trypanosoma rangeli to Trypanosoma cruzi strains of high and low virulence.</title>
        <authorList>
            <person name="Bradwell K.R."/>
            <person name="Koparde V.N."/>
            <person name="Matveyev A.V."/>
            <person name="Serrano M.G."/>
            <person name="Alves J.M."/>
            <person name="Parikh H."/>
            <person name="Huang B."/>
            <person name="Lee V."/>
            <person name="Espinosa-Alvarez O."/>
            <person name="Ortiz P.A."/>
            <person name="Costa-Martins A.G."/>
            <person name="Teixeira M.M."/>
            <person name="Buck G.A."/>
        </authorList>
    </citation>
    <scope>NUCLEOTIDE SEQUENCE [LARGE SCALE GENOMIC DNA]</scope>
    <source>
        <strain evidence="2 3">025E</strain>
    </source>
</reference>
<sequence length="105" mass="12746">MWRRGRFRHVSHSLQSCPLGLRAAIPPTRRPQRWWSPAHCRLLRRRGAQRSLTVAFTPLLPRRPPLPQPAHRTRPLPQKKVTRRRRRRRRREQLLRPPMCLRRPP</sequence>
<organism evidence="2 3">
    <name type="scientific">Trypanosoma conorhini</name>
    <dbReference type="NCBI Taxonomy" id="83891"/>
    <lineage>
        <taxon>Eukaryota</taxon>
        <taxon>Discoba</taxon>
        <taxon>Euglenozoa</taxon>
        <taxon>Kinetoplastea</taxon>
        <taxon>Metakinetoplastina</taxon>
        <taxon>Trypanosomatida</taxon>
        <taxon>Trypanosomatidae</taxon>
        <taxon>Trypanosoma</taxon>
    </lineage>
</organism>
<protein>
    <submittedName>
        <fullName evidence="2">Uncharacterized protein</fullName>
    </submittedName>
</protein>
<evidence type="ECO:0000256" key="1">
    <source>
        <dbReference type="SAM" id="MobiDB-lite"/>
    </source>
</evidence>
<dbReference type="EMBL" id="MKKU01000617">
    <property type="protein sequence ID" value="RNF05966.1"/>
    <property type="molecule type" value="Genomic_DNA"/>
</dbReference>
<proteinExistence type="predicted"/>
<feature type="compositionally biased region" description="Low complexity" evidence="1">
    <location>
        <begin position="95"/>
        <end position="105"/>
    </location>
</feature>
<feature type="region of interest" description="Disordered" evidence="1">
    <location>
        <begin position="59"/>
        <end position="105"/>
    </location>
</feature>
<dbReference type="AlphaFoldDB" id="A0A422NKI0"/>
<evidence type="ECO:0000313" key="2">
    <source>
        <dbReference type="EMBL" id="RNF05966.1"/>
    </source>
</evidence>